<accession>A0A199UAT5</accession>
<evidence type="ECO:0000313" key="1">
    <source>
        <dbReference type="EMBL" id="OAY21757.1"/>
    </source>
</evidence>
<organism evidence="1">
    <name type="scientific">Manihot esculenta</name>
    <name type="common">Cassava</name>
    <name type="synonym">Jatropha manihot</name>
    <dbReference type="NCBI Taxonomy" id="3983"/>
    <lineage>
        <taxon>Eukaryota</taxon>
        <taxon>Viridiplantae</taxon>
        <taxon>Streptophyta</taxon>
        <taxon>Embryophyta</taxon>
        <taxon>Tracheophyta</taxon>
        <taxon>Spermatophyta</taxon>
        <taxon>Magnoliopsida</taxon>
        <taxon>eudicotyledons</taxon>
        <taxon>Gunneridae</taxon>
        <taxon>Pentapetalae</taxon>
        <taxon>rosids</taxon>
        <taxon>fabids</taxon>
        <taxon>Malpighiales</taxon>
        <taxon>Euphorbiaceae</taxon>
        <taxon>Crotonoideae</taxon>
        <taxon>Manihoteae</taxon>
        <taxon>Manihot</taxon>
    </lineage>
</organism>
<gene>
    <name evidence="1" type="ORF">MANES_S061200</name>
</gene>
<dbReference type="AlphaFoldDB" id="A0A199UAT5"/>
<dbReference type="EMBL" id="KV450676">
    <property type="protein sequence ID" value="OAY21757.1"/>
    <property type="molecule type" value="Genomic_DNA"/>
</dbReference>
<protein>
    <submittedName>
        <fullName evidence="1">Uncharacterized protein</fullName>
    </submittedName>
</protein>
<name>A0A199UAT5_MANES</name>
<sequence>MLYLISGSSDTLLHNSSKIQGSYIFWQHNLYKN</sequence>
<proteinExistence type="predicted"/>
<reference evidence="1" key="1">
    <citation type="submission" date="2016-02" db="EMBL/GenBank/DDBJ databases">
        <title>WGS assembly of Manihot esculenta.</title>
        <authorList>
            <person name="Bredeson J.V."/>
            <person name="Prochnik S.E."/>
            <person name="Lyons J.B."/>
            <person name="Schmutz J."/>
            <person name="Grimwood J."/>
            <person name="Vrebalov J."/>
            <person name="Bart R.S."/>
            <person name="Amuge T."/>
            <person name="Ferguson M.E."/>
            <person name="Green R."/>
            <person name="Putnam N."/>
            <person name="Stites J."/>
            <person name="Rounsley S."/>
            <person name="Rokhsar D.S."/>
        </authorList>
    </citation>
    <scope>NUCLEOTIDE SEQUENCE [LARGE SCALE GENOMIC DNA]</scope>
    <source>
        <tissue evidence="1">Leaf</tissue>
    </source>
</reference>